<keyword evidence="1" id="KW-0732">Signal</keyword>
<dbReference type="AlphaFoldDB" id="A0A011QD90"/>
<evidence type="ECO:0000313" key="2">
    <source>
        <dbReference type="EMBL" id="EXI87020.1"/>
    </source>
</evidence>
<gene>
    <name evidence="2" type="ORF">AW11_02813</name>
</gene>
<dbReference type="Proteomes" id="UP000022141">
    <property type="component" value="Unassembled WGS sequence"/>
</dbReference>
<comment type="caution">
    <text evidence="2">The sequence shown here is derived from an EMBL/GenBank/DDBJ whole genome shotgun (WGS) entry which is preliminary data.</text>
</comment>
<feature type="signal peptide" evidence="1">
    <location>
        <begin position="1"/>
        <end position="24"/>
    </location>
</feature>
<name>A0A011QD90_ACCRE</name>
<feature type="chain" id="PRO_5001463183" description="EfeO-type cupredoxin-like domain-containing protein" evidence="1">
    <location>
        <begin position="25"/>
        <end position="156"/>
    </location>
</feature>
<reference evidence="2" key="1">
    <citation type="submission" date="2014-02" db="EMBL/GenBank/DDBJ databases">
        <title>Expanding our view of genomic diversity in Candidatus Accumulibacter clades.</title>
        <authorList>
            <person name="Skennerton C.T."/>
            <person name="Barr J.J."/>
            <person name="Slater F.R."/>
            <person name="Bond P.L."/>
            <person name="Tyson G.W."/>
        </authorList>
    </citation>
    <scope>NUCLEOTIDE SEQUENCE [LARGE SCALE GENOMIC DNA]</scope>
</reference>
<protein>
    <recommendedName>
        <fullName evidence="4">EfeO-type cupredoxin-like domain-containing protein</fullName>
    </recommendedName>
</protein>
<proteinExistence type="predicted"/>
<dbReference type="STRING" id="1454004.AW11_02813"/>
<evidence type="ECO:0000256" key="1">
    <source>
        <dbReference type="SAM" id="SignalP"/>
    </source>
</evidence>
<organism evidence="2 3">
    <name type="scientific">Accumulibacter regalis</name>
    <dbReference type="NCBI Taxonomy" id="522306"/>
    <lineage>
        <taxon>Bacteria</taxon>
        <taxon>Pseudomonadati</taxon>
        <taxon>Pseudomonadota</taxon>
        <taxon>Betaproteobacteria</taxon>
        <taxon>Candidatus Accumulibacter</taxon>
    </lineage>
</organism>
<evidence type="ECO:0008006" key="4">
    <source>
        <dbReference type="Google" id="ProtNLM"/>
    </source>
</evidence>
<keyword evidence="3" id="KW-1185">Reference proteome</keyword>
<accession>A0A011QD90</accession>
<sequence length="156" mass="16514">MTIANKLLVTLVLAAPGLGGSALAAGGNAAVIVELTQVPCQFLESEQGTNHGYRSTKIQDCEAINAKSGASRVQTAKTLQLKPGKTIFRVTNKDVPYELGFWLRGEGIAGRVTLPSVSGGGLLAGKTQDYVIDLQPGEYVYSCPLNPTPDYRLVVH</sequence>
<dbReference type="eggNOG" id="ENOG5033WD7">
    <property type="taxonomic scope" value="Bacteria"/>
</dbReference>
<evidence type="ECO:0000313" key="3">
    <source>
        <dbReference type="Proteomes" id="UP000022141"/>
    </source>
</evidence>
<dbReference type="EMBL" id="JEMY01000038">
    <property type="protein sequence ID" value="EXI87020.1"/>
    <property type="molecule type" value="Genomic_DNA"/>
</dbReference>
<dbReference type="PATRIC" id="fig|1454004.3.peg.2908"/>